<dbReference type="PANTHER" id="PTHR42838:SF2">
    <property type="entry name" value="NITROUS-OXIDE REDUCTASE"/>
    <property type="match status" value="1"/>
</dbReference>
<dbReference type="GO" id="GO:0005507">
    <property type="term" value="F:copper ion binding"/>
    <property type="evidence" value="ECO:0007669"/>
    <property type="project" value="InterPro"/>
</dbReference>
<dbReference type="InterPro" id="IPR034214">
    <property type="entry name" value="Ba3_CcO_II_C"/>
</dbReference>
<name>A0A2N0VG08_9BACT</name>
<dbReference type="RefSeq" id="WP_101073574.1">
    <property type="nucleotide sequence ID" value="NZ_PISP01000003.1"/>
</dbReference>
<evidence type="ECO:0000313" key="6">
    <source>
        <dbReference type="Proteomes" id="UP000233398"/>
    </source>
</evidence>
<accession>A0A2N0VG08</accession>
<dbReference type="InterPro" id="IPR008972">
    <property type="entry name" value="Cupredoxin"/>
</dbReference>
<keyword evidence="3" id="KW-0186">Copper</keyword>
<keyword evidence="2" id="KW-0479">Metal-binding</keyword>
<dbReference type="InterPro" id="IPR051403">
    <property type="entry name" value="NosZ/Cyto_c_oxidase_sub2"/>
</dbReference>
<dbReference type="CDD" id="cd13913">
    <property type="entry name" value="ba3_CcO_II_C"/>
    <property type="match status" value="1"/>
</dbReference>
<dbReference type="OrthoDB" id="9773456at2"/>
<dbReference type="AlphaFoldDB" id="A0A2N0VG08"/>
<comment type="caution">
    <text evidence="5">The sequence shown here is derived from an EMBL/GenBank/DDBJ whole genome shotgun (WGS) entry which is preliminary data.</text>
</comment>
<dbReference type="Proteomes" id="UP000233398">
    <property type="component" value="Unassembled WGS sequence"/>
</dbReference>
<evidence type="ECO:0000259" key="4">
    <source>
        <dbReference type="PROSITE" id="PS50857"/>
    </source>
</evidence>
<dbReference type="PANTHER" id="PTHR42838">
    <property type="entry name" value="CYTOCHROME C OXIDASE SUBUNIT II"/>
    <property type="match status" value="1"/>
</dbReference>
<dbReference type="PROSITE" id="PS50857">
    <property type="entry name" value="COX2_CUA"/>
    <property type="match status" value="1"/>
</dbReference>
<protein>
    <submittedName>
        <fullName evidence="5">Cytochrome C oxidase subunit II</fullName>
    </submittedName>
</protein>
<dbReference type="Gene3D" id="2.60.40.420">
    <property type="entry name" value="Cupredoxins - blue copper proteins"/>
    <property type="match status" value="1"/>
</dbReference>
<evidence type="ECO:0000256" key="3">
    <source>
        <dbReference type="ARBA" id="ARBA00023008"/>
    </source>
</evidence>
<evidence type="ECO:0000313" key="5">
    <source>
        <dbReference type="EMBL" id="PKD43100.1"/>
    </source>
</evidence>
<dbReference type="GO" id="GO:0004129">
    <property type="term" value="F:cytochrome-c oxidase activity"/>
    <property type="evidence" value="ECO:0007669"/>
    <property type="project" value="InterPro"/>
</dbReference>
<dbReference type="Pfam" id="PF00116">
    <property type="entry name" value="COX2"/>
    <property type="match status" value="1"/>
</dbReference>
<reference evidence="5 6" key="1">
    <citation type="submission" date="2017-11" db="EMBL/GenBank/DDBJ databases">
        <title>Rhodohalobacter 15182 sp. nov., isolated from a salt lake.</title>
        <authorList>
            <person name="Han S."/>
        </authorList>
    </citation>
    <scope>NUCLEOTIDE SEQUENCE [LARGE SCALE GENOMIC DNA]</scope>
    <source>
        <strain evidence="5 6">15182</strain>
    </source>
</reference>
<dbReference type="EMBL" id="PISP01000003">
    <property type="protein sequence ID" value="PKD43100.1"/>
    <property type="molecule type" value="Genomic_DNA"/>
</dbReference>
<feature type="domain" description="Cytochrome oxidase subunit II copper A binding" evidence="4">
    <location>
        <begin position="54"/>
        <end position="156"/>
    </location>
</feature>
<dbReference type="GO" id="GO:0016020">
    <property type="term" value="C:membrane"/>
    <property type="evidence" value="ECO:0007669"/>
    <property type="project" value="InterPro"/>
</dbReference>
<dbReference type="SUPFAM" id="SSF49503">
    <property type="entry name" value="Cupredoxins"/>
    <property type="match status" value="1"/>
</dbReference>
<proteinExistence type="predicted"/>
<dbReference type="InterPro" id="IPR002429">
    <property type="entry name" value="CcO_II-like_C"/>
</dbReference>
<dbReference type="GO" id="GO:0030313">
    <property type="term" value="C:cell envelope"/>
    <property type="evidence" value="ECO:0007669"/>
    <property type="project" value="UniProtKB-SubCell"/>
</dbReference>
<sequence length="158" mass="17603">MDKSEKLALSLSGLLLLVFFGALMYAAVAEDVEVPTCITDMDPFTSDTLFQTSEDVYEIHMVARMWAFQPSTIRLPAGSTVDLYVTSQDIIHGFKVERKNVNLMAVPGAINYIRVKFDEPGEYFFACHEFCGAAHHTMAGRFVIEENVDEPETIGGKL</sequence>
<comment type="subcellular location">
    <subcellularLocation>
        <location evidence="1">Cell envelope</location>
    </subcellularLocation>
</comment>
<evidence type="ECO:0000256" key="2">
    <source>
        <dbReference type="ARBA" id="ARBA00022723"/>
    </source>
</evidence>
<keyword evidence="6" id="KW-1185">Reference proteome</keyword>
<gene>
    <name evidence="5" type="ORF">CWD77_10745</name>
</gene>
<evidence type="ECO:0000256" key="1">
    <source>
        <dbReference type="ARBA" id="ARBA00004196"/>
    </source>
</evidence>
<organism evidence="5 6">
    <name type="scientific">Rhodohalobacter barkolensis</name>
    <dbReference type="NCBI Taxonomy" id="2053187"/>
    <lineage>
        <taxon>Bacteria</taxon>
        <taxon>Pseudomonadati</taxon>
        <taxon>Balneolota</taxon>
        <taxon>Balneolia</taxon>
        <taxon>Balneolales</taxon>
        <taxon>Balneolaceae</taxon>
        <taxon>Rhodohalobacter</taxon>
    </lineage>
</organism>